<organism evidence="1 2">
    <name type="scientific">Magnetospirillum molischianum DSM 120</name>
    <dbReference type="NCBI Taxonomy" id="1150626"/>
    <lineage>
        <taxon>Bacteria</taxon>
        <taxon>Pseudomonadati</taxon>
        <taxon>Pseudomonadota</taxon>
        <taxon>Alphaproteobacteria</taxon>
        <taxon>Rhodospirillales</taxon>
        <taxon>Rhodospirillaceae</taxon>
        <taxon>Magnetospirillum</taxon>
    </lineage>
</organism>
<accession>H8FWX7</accession>
<proteinExistence type="predicted"/>
<reference evidence="1 2" key="1">
    <citation type="journal article" date="2012" name="J. Bacteriol.">
        <title>Draft Genome Sequence of the Purple Photosynthetic Bacterium Phaeospirillum molischianum DSM120, a Particularly Versatile Bacterium.</title>
        <authorList>
            <person name="Duquesne K."/>
            <person name="Prima V."/>
            <person name="Ji B."/>
            <person name="Rouy Z."/>
            <person name="Medigue C."/>
            <person name="Talla E."/>
            <person name="Sturgis J.N."/>
        </authorList>
    </citation>
    <scope>NUCLEOTIDE SEQUENCE [LARGE SCALE GENOMIC DNA]</scope>
    <source>
        <strain evidence="2">DSM120</strain>
    </source>
</reference>
<dbReference type="EMBL" id="CAHP01000045">
    <property type="protein sequence ID" value="CCG42865.1"/>
    <property type="molecule type" value="Genomic_DNA"/>
</dbReference>
<sequence length="71" mass="7705">MAASVGRSALCARLDRAWGQWDDSPRPVMRGDILWPIPLPCTAAEVAQNLGLRPAFVWGVSLRGRNKTTSG</sequence>
<dbReference type="Proteomes" id="UP000004169">
    <property type="component" value="Unassembled WGS sequence"/>
</dbReference>
<comment type="caution">
    <text evidence="1">The sequence shown here is derived from an EMBL/GenBank/DDBJ whole genome shotgun (WGS) entry which is preliminary data.</text>
</comment>
<name>H8FWX7_MAGML</name>
<dbReference type="STRING" id="1150626.PHAMO_50010"/>
<protein>
    <submittedName>
        <fullName evidence="1">Uncharacterized protein</fullName>
    </submittedName>
</protein>
<dbReference type="AlphaFoldDB" id="H8FWX7"/>
<keyword evidence="2" id="KW-1185">Reference proteome</keyword>
<evidence type="ECO:0000313" key="1">
    <source>
        <dbReference type="EMBL" id="CCG42865.1"/>
    </source>
</evidence>
<gene>
    <name evidence="1" type="ORF">PHAMO_50010</name>
</gene>
<evidence type="ECO:0000313" key="2">
    <source>
        <dbReference type="Proteomes" id="UP000004169"/>
    </source>
</evidence>